<dbReference type="HOGENOM" id="CLU_1870800_0_0_2"/>
<dbReference type="RefSeq" id="WP_011321980.1">
    <property type="nucleotide sequence ID" value="NC_007426.1"/>
</dbReference>
<gene>
    <name evidence="3" type="ordered locus">NP_0506A</name>
</gene>
<name>A0A1U7ETU3_NATPD</name>
<feature type="transmembrane region" description="Helical" evidence="1">
    <location>
        <begin position="72"/>
        <end position="98"/>
    </location>
</feature>
<dbReference type="Pfam" id="PF13240">
    <property type="entry name" value="Zn_Ribbon_1"/>
    <property type="match status" value="1"/>
</dbReference>
<evidence type="ECO:0000313" key="3">
    <source>
        <dbReference type="EMBL" id="CAI48344.1"/>
    </source>
</evidence>
<dbReference type="KEGG" id="nph:NP_0506A"/>
<keyword evidence="1" id="KW-1133">Transmembrane helix</keyword>
<dbReference type="DNASU" id="3700876"/>
<evidence type="ECO:0000259" key="2">
    <source>
        <dbReference type="Pfam" id="PF13240"/>
    </source>
</evidence>
<dbReference type="OrthoDB" id="241505at2157"/>
<keyword evidence="4" id="KW-1185">Reference proteome</keyword>
<sequence length="136" mass="14347">MPECRNCGATLREEYRFCPMCATPQTDEASRRLNQYIEQRATKRQASGGTASSNGAENDGTLRGRLQYAAGYVAIVLGLATVTAVAGVFFLLAGLFLLPPIHGRIESAVGRRLGPAPTAGVAGVLAAFGLVVFVFL</sequence>
<organism evidence="3 4">
    <name type="scientific">Natronomonas pharaonis (strain ATCC 35678 / DSM 2160 / CIP 103997 / JCM 8858 / NBRC 14720 / NCIMB 2260 / Gabara)</name>
    <name type="common">Halobacterium pharaonis</name>
    <dbReference type="NCBI Taxonomy" id="348780"/>
    <lineage>
        <taxon>Archaea</taxon>
        <taxon>Methanobacteriati</taxon>
        <taxon>Methanobacteriota</taxon>
        <taxon>Stenosarchaea group</taxon>
        <taxon>Halobacteria</taxon>
        <taxon>Halobacteriales</taxon>
        <taxon>Natronomonadaceae</taxon>
        <taxon>Natronomonas</taxon>
    </lineage>
</organism>
<dbReference type="eggNOG" id="arCOG01917">
    <property type="taxonomic scope" value="Archaea"/>
</dbReference>
<dbReference type="Proteomes" id="UP000002698">
    <property type="component" value="Chromosome"/>
</dbReference>
<evidence type="ECO:0000313" key="4">
    <source>
        <dbReference type="Proteomes" id="UP000002698"/>
    </source>
</evidence>
<accession>A0A1U7ETU3</accession>
<keyword evidence="1" id="KW-0812">Transmembrane</keyword>
<proteinExistence type="predicted"/>
<feature type="transmembrane region" description="Helical" evidence="1">
    <location>
        <begin position="118"/>
        <end position="135"/>
    </location>
</feature>
<dbReference type="GeneID" id="3700876"/>
<dbReference type="STRING" id="348780.NP_0506A"/>
<dbReference type="EMBL" id="CR936257">
    <property type="protein sequence ID" value="CAI48344.1"/>
    <property type="molecule type" value="Genomic_DNA"/>
</dbReference>
<evidence type="ECO:0000256" key="1">
    <source>
        <dbReference type="SAM" id="Phobius"/>
    </source>
</evidence>
<keyword evidence="1" id="KW-0472">Membrane</keyword>
<dbReference type="AlphaFoldDB" id="A0A1U7ETU3"/>
<feature type="domain" description="Zinc-ribbon" evidence="2">
    <location>
        <begin position="4"/>
        <end position="24"/>
    </location>
</feature>
<dbReference type="EnsemblBacteria" id="CAI48344">
    <property type="protein sequence ID" value="CAI48344"/>
    <property type="gene ID" value="NP_0506A"/>
</dbReference>
<dbReference type="InterPro" id="IPR026870">
    <property type="entry name" value="Zinc_ribbon_dom"/>
</dbReference>
<reference evidence="3 4" key="1">
    <citation type="journal article" date="2005" name="Genome Res.">
        <title>Living with two extremes: conclusions from the genome sequence of Natronomonas pharaonis.</title>
        <authorList>
            <person name="Falb M."/>
            <person name="Pfeiffer F."/>
            <person name="Palm P."/>
            <person name="Rodewald K."/>
            <person name="Hickmann V."/>
            <person name="Tittor J."/>
            <person name="Oesterhelt D."/>
        </authorList>
    </citation>
    <scope>NUCLEOTIDE SEQUENCE [LARGE SCALE GENOMIC DNA]</scope>
    <source>
        <strain evidence="4">ATCC 35678 / DSM 2160 / CIP 103997 / JCM 8858 / NBRC 14720 / NCIMB 2260 / Gabara</strain>
    </source>
</reference>
<protein>
    <submittedName>
        <fullName evidence="3">Small CPxCG-related zinc finger protein</fullName>
    </submittedName>
</protein>